<comment type="similarity">
    <text evidence="7">Belongs to the binding-protein-dependent transport system permease family.</text>
</comment>
<dbReference type="CDD" id="cd06261">
    <property type="entry name" value="TM_PBP2"/>
    <property type="match status" value="1"/>
</dbReference>
<evidence type="ECO:0000256" key="7">
    <source>
        <dbReference type="RuleBase" id="RU363032"/>
    </source>
</evidence>
<keyword evidence="5 7" id="KW-1133">Transmembrane helix</keyword>
<evidence type="ECO:0000259" key="8">
    <source>
        <dbReference type="PROSITE" id="PS50928"/>
    </source>
</evidence>
<evidence type="ECO:0000256" key="5">
    <source>
        <dbReference type="ARBA" id="ARBA00022989"/>
    </source>
</evidence>
<keyword evidence="2 7" id="KW-0813">Transport</keyword>
<evidence type="ECO:0000256" key="4">
    <source>
        <dbReference type="ARBA" id="ARBA00022692"/>
    </source>
</evidence>
<dbReference type="Pfam" id="PF00528">
    <property type="entry name" value="BPD_transp_1"/>
    <property type="match status" value="1"/>
</dbReference>
<dbReference type="GO" id="GO:0055085">
    <property type="term" value="P:transmembrane transport"/>
    <property type="evidence" value="ECO:0007669"/>
    <property type="project" value="InterPro"/>
</dbReference>
<comment type="subcellular location">
    <subcellularLocation>
        <location evidence="1 7">Cell membrane</location>
        <topology evidence="1 7">Multi-pass membrane protein</topology>
    </subcellularLocation>
</comment>
<dbReference type="PROSITE" id="PS50928">
    <property type="entry name" value="ABC_TM1"/>
    <property type="match status" value="1"/>
</dbReference>
<dbReference type="PANTHER" id="PTHR43386">
    <property type="entry name" value="OLIGOPEPTIDE TRANSPORT SYSTEM PERMEASE PROTEIN APPC"/>
    <property type="match status" value="1"/>
</dbReference>
<protein>
    <submittedName>
        <fullName evidence="9">ABC transporter permease</fullName>
    </submittedName>
</protein>
<dbReference type="InterPro" id="IPR000515">
    <property type="entry name" value="MetI-like"/>
</dbReference>
<evidence type="ECO:0000256" key="1">
    <source>
        <dbReference type="ARBA" id="ARBA00004651"/>
    </source>
</evidence>
<evidence type="ECO:0000313" key="9">
    <source>
        <dbReference type="EMBL" id="HHY28102.1"/>
    </source>
</evidence>
<dbReference type="SUPFAM" id="SSF161098">
    <property type="entry name" value="MetI-like"/>
    <property type="match status" value="1"/>
</dbReference>
<dbReference type="AlphaFoldDB" id="A0A7C6Z6D0"/>
<feature type="transmembrane region" description="Helical" evidence="7">
    <location>
        <begin position="130"/>
        <end position="148"/>
    </location>
</feature>
<feature type="transmembrane region" description="Helical" evidence="7">
    <location>
        <begin position="70"/>
        <end position="94"/>
    </location>
</feature>
<evidence type="ECO:0000313" key="10">
    <source>
        <dbReference type="Proteomes" id="UP000553059"/>
    </source>
</evidence>
<feature type="transmembrane region" description="Helical" evidence="7">
    <location>
        <begin position="236"/>
        <end position="259"/>
    </location>
</feature>
<dbReference type="Gene3D" id="1.10.3720.10">
    <property type="entry name" value="MetI-like"/>
    <property type="match status" value="1"/>
</dbReference>
<feature type="transmembrane region" description="Helical" evidence="7">
    <location>
        <begin position="101"/>
        <end position="124"/>
    </location>
</feature>
<evidence type="ECO:0000256" key="3">
    <source>
        <dbReference type="ARBA" id="ARBA00022475"/>
    </source>
</evidence>
<organism evidence="9 10">
    <name type="scientific">Desulfitobacterium dehalogenans</name>
    <dbReference type="NCBI Taxonomy" id="36854"/>
    <lineage>
        <taxon>Bacteria</taxon>
        <taxon>Bacillati</taxon>
        <taxon>Bacillota</taxon>
        <taxon>Clostridia</taxon>
        <taxon>Eubacteriales</taxon>
        <taxon>Desulfitobacteriaceae</taxon>
        <taxon>Desulfitobacterium</taxon>
    </lineage>
</organism>
<dbReference type="Proteomes" id="UP000553059">
    <property type="component" value="Unassembled WGS sequence"/>
</dbReference>
<dbReference type="EMBL" id="DUTF01000335">
    <property type="protein sequence ID" value="HHY28102.1"/>
    <property type="molecule type" value="Genomic_DNA"/>
</dbReference>
<evidence type="ECO:0000256" key="6">
    <source>
        <dbReference type="ARBA" id="ARBA00023136"/>
    </source>
</evidence>
<gene>
    <name evidence="9" type="ORF">GX523_15410</name>
</gene>
<evidence type="ECO:0000256" key="2">
    <source>
        <dbReference type="ARBA" id="ARBA00022448"/>
    </source>
</evidence>
<sequence length="273" mass="29482">MKSKMIGIIGVLLLSFLILIGVFAEQIAPYSPYQQVGANFQKPSSVHILGTNDIGQDIFSELIYGTRNSLLVGALSASVAMMIAVLVGVISGWYGGAADRLLMKITTFFLTIPFLPAVIILAAFTKGSLWSMSIILGLMSWPGVARVLRSATMEIKGSSYIKIIQGMGAGDVYVLTHHVLRELVPLILYRAVTRVKSGILSEASMSFLGLGNPVAKSWGSIIYYAQAKNALLTGAWVWWIIPPGLCICLVSMSLMMITYSLEAKSDVRVESGL</sequence>
<comment type="caution">
    <text evidence="9">The sequence shown here is derived from an EMBL/GenBank/DDBJ whole genome shotgun (WGS) entry which is preliminary data.</text>
</comment>
<name>A0A7C6Z6D0_9FIRM</name>
<dbReference type="InterPro" id="IPR050366">
    <property type="entry name" value="BP-dependent_transpt_permease"/>
</dbReference>
<reference evidence="9 10" key="1">
    <citation type="journal article" date="2020" name="Biotechnol. Biofuels">
        <title>New insights from the biogas microbiome by comprehensive genome-resolved metagenomics of nearly 1600 species originating from multiple anaerobic digesters.</title>
        <authorList>
            <person name="Campanaro S."/>
            <person name="Treu L."/>
            <person name="Rodriguez-R L.M."/>
            <person name="Kovalovszki A."/>
            <person name="Ziels R.M."/>
            <person name="Maus I."/>
            <person name="Zhu X."/>
            <person name="Kougias P.G."/>
            <person name="Basile A."/>
            <person name="Luo G."/>
            <person name="Schluter A."/>
            <person name="Konstantinidis K.T."/>
            <person name="Angelidaki I."/>
        </authorList>
    </citation>
    <scope>NUCLEOTIDE SEQUENCE [LARGE SCALE GENOMIC DNA]</scope>
    <source>
        <strain evidence="9">AS05jafATM_4</strain>
    </source>
</reference>
<keyword evidence="6 7" id="KW-0472">Membrane</keyword>
<dbReference type="PANTHER" id="PTHR43386:SF1">
    <property type="entry name" value="D,D-DIPEPTIDE TRANSPORT SYSTEM PERMEASE PROTEIN DDPC-RELATED"/>
    <property type="match status" value="1"/>
</dbReference>
<keyword evidence="4 7" id="KW-0812">Transmembrane</keyword>
<dbReference type="InterPro" id="IPR035906">
    <property type="entry name" value="MetI-like_sf"/>
</dbReference>
<feature type="domain" description="ABC transmembrane type-1" evidence="8">
    <location>
        <begin position="66"/>
        <end position="258"/>
    </location>
</feature>
<dbReference type="GO" id="GO:0005886">
    <property type="term" value="C:plasma membrane"/>
    <property type="evidence" value="ECO:0007669"/>
    <property type="project" value="UniProtKB-SubCell"/>
</dbReference>
<proteinExistence type="inferred from homology"/>
<keyword evidence="3" id="KW-1003">Cell membrane</keyword>
<accession>A0A7C6Z6D0</accession>